<dbReference type="PANTHER" id="PTHR45339:SF1">
    <property type="entry name" value="HYBRID SIGNAL TRANSDUCTION HISTIDINE KINASE J"/>
    <property type="match status" value="1"/>
</dbReference>
<dbReference type="InterPro" id="IPR004358">
    <property type="entry name" value="Sig_transdc_His_kin-like_C"/>
</dbReference>
<feature type="domain" description="Response regulatory" evidence="7">
    <location>
        <begin position="505"/>
        <end position="622"/>
    </location>
</feature>
<dbReference type="InterPro" id="IPR003594">
    <property type="entry name" value="HATPase_dom"/>
</dbReference>
<dbReference type="GO" id="GO:0005524">
    <property type="term" value="F:ATP binding"/>
    <property type="evidence" value="ECO:0007669"/>
    <property type="project" value="UniProtKB-KW"/>
</dbReference>
<dbReference type="InterPro" id="IPR036890">
    <property type="entry name" value="HATPase_C_sf"/>
</dbReference>
<dbReference type="Pfam" id="PF00072">
    <property type="entry name" value="Response_reg"/>
    <property type="match status" value="1"/>
</dbReference>
<dbReference type="Proteomes" id="UP001057520">
    <property type="component" value="Chromosome"/>
</dbReference>
<comment type="catalytic activity">
    <reaction evidence="1">
        <text>ATP + protein L-histidine = ADP + protein N-phospho-L-histidine.</text>
        <dbReference type="EC" id="2.7.13.3"/>
    </reaction>
</comment>
<organism evidence="8 9">
    <name type="scientific">Caulobacter segnis</name>
    <dbReference type="NCBI Taxonomy" id="88688"/>
    <lineage>
        <taxon>Bacteria</taxon>
        <taxon>Pseudomonadati</taxon>
        <taxon>Pseudomonadota</taxon>
        <taxon>Alphaproteobacteria</taxon>
        <taxon>Caulobacterales</taxon>
        <taxon>Caulobacteraceae</taxon>
        <taxon>Caulobacter</taxon>
    </lineage>
</organism>
<name>A0ABY4ZPW6_9CAUL</name>
<dbReference type="PROSITE" id="PS50110">
    <property type="entry name" value="RESPONSE_REGULATORY"/>
    <property type="match status" value="1"/>
</dbReference>
<dbReference type="SMART" id="SM00387">
    <property type="entry name" value="HATPase_c"/>
    <property type="match status" value="1"/>
</dbReference>
<dbReference type="PANTHER" id="PTHR45339">
    <property type="entry name" value="HYBRID SIGNAL TRANSDUCTION HISTIDINE KINASE J"/>
    <property type="match status" value="1"/>
</dbReference>
<dbReference type="EC" id="2.7.13.3" evidence="2"/>
<sequence>MTSSPEKIAASDIPGLLGLGFDQLRRPIWVFDDARKRKVYANRAALDLWGAETLEELLARDFADQSTAVRTRMDDIAGRIEGGASVEERWTFYPNGVPVVVQTAISRIALPGGGHAMLFEGARIETEAEQQRAIEALRHTSALVSLYDADGFRVFGNPASLAAYPGETVRFVDIFANGDAAGALWSSALAGEAVEGAYRVITLEGERWHGLTARRTPDPVTGELCVLVNETDITEEVEAQSALADARERAEAAMAARQDFLANMSHELRTPLTSILGFTDLLAASPLNGEQQRRLGRIHDAGTVLLETLNDVLDFAKLEAGGVDLDRRPFALRTLLNKVAGMFEAQALAKGLDLSLRVDPTCPEWLEGDGDRLRQVLVNFLGNAVKFTGTGSVTLGVKHRDGAAPGFARLELAVSDTGVGVPAAMLDTVFDRFAQAGPEVSRKFGGTGLGLAISKEIVELMGGEIGVDSIAGQGARFWCVLDLPLAVPPEQAEAEEAQALARPLKLLVADDNEANRELIGTLIRAMGHEVDVVADGHAAVEAAASGGYDLVLMDVRMPRMDGLAATRAIRGLAGEAAATPIIALTANVLPDQIAFYRASGMDDHVGKPISPRELLLKVALWSEGRFDGRSAPAERA</sequence>
<dbReference type="CDD" id="cd17546">
    <property type="entry name" value="REC_hyHK_CKI1_RcsC-like"/>
    <property type="match status" value="1"/>
</dbReference>
<dbReference type="Pfam" id="PF02518">
    <property type="entry name" value="HATPase_c"/>
    <property type="match status" value="1"/>
</dbReference>
<protein>
    <recommendedName>
        <fullName evidence="2">histidine kinase</fullName>
        <ecNumber evidence="2">2.7.13.3</ecNumber>
    </recommendedName>
</protein>
<dbReference type="Gene3D" id="3.30.565.10">
    <property type="entry name" value="Histidine kinase-like ATPase, C-terminal domain"/>
    <property type="match status" value="1"/>
</dbReference>
<evidence type="ECO:0000313" key="8">
    <source>
        <dbReference type="EMBL" id="USQ94710.1"/>
    </source>
</evidence>
<dbReference type="InterPro" id="IPR036097">
    <property type="entry name" value="HisK_dim/P_sf"/>
</dbReference>
<reference evidence="8 9" key="1">
    <citation type="submission" date="2022-04" db="EMBL/GenBank/DDBJ databases">
        <title>Genome sequence of soybean root-associated Caulobacter segnis RL271.</title>
        <authorList>
            <person name="Longley R."/>
            <person name="Bonito G."/>
            <person name="Trigodet F."/>
            <person name="Crosson S."/>
            <person name="Fiebig A."/>
        </authorList>
    </citation>
    <scope>NUCLEOTIDE SEQUENCE [LARGE SCALE GENOMIC DNA]</scope>
    <source>
        <strain evidence="8 9">RL271</strain>
    </source>
</reference>
<keyword evidence="8" id="KW-0067">ATP-binding</keyword>
<evidence type="ECO:0000256" key="5">
    <source>
        <dbReference type="PROSITE-ProRule" id="PRU00169"/>
    </source>
</evidence>
<evidence type="ECO:0000256" key="3">
    <source>
        <dbReference type="ARBA" id="ARBA00022553"/>
    </source>
</evidence>
<gene>
    <name evidence="8" type="ORF">MZV50_19350</name>
</gene>
<dbReference type="EMBL" id="CP096040">
    <property type="protein sequence ID" value="USQ94710.1"/>
    <property type="molecule type" value="Genomic_DNA"/>
</dbReference>
<evidence type="ECO:0000259" key="6">
    <source>
        <dbReference type="PROSITE" id="PS50109"/>
    </source>
</evidence>
<keyword evidence="8" id="KW-0547">Nucleotide-binding</keyword>
<evidence type="ECO:0000256" key="2">
    <source>
        <dbReference type="ARBA" id="ARBA00012438"/>
    </source>
</evidence>
<evidence type="ECO:0000313" key="9">
    <source>
        <dbReference type="Proteomes" id="UP001057520"/>
    </source>
</evidence>
<dbReference type="SUPFAM" id="SSF52172">
    <property type="entry name" value="CheY-like"/>
    <property type="match status" value="1"/>
</dbReference>
<feature type="domain" description="Histidine kinase" evidence="6">
    <location>
        <begin position="263"/>
        <end position="485"/>
    </location>
</feature>
<dbReference type="SMART" id="SM00388">
    <property type="entry name" value="HisKA"/>
    <property type="match status" value="1"/>
</dbReference>
<dbReference type="SUPFAM" id="SSF55785">
    <property type="entry name" value="PYP-like sensor domain (PAS domain)"/>
    <property type="match status" value="1"/>
</dbReference>
<dbReference type="CDD" id="cd16922">
    <property type="entry name" value="HATPase_EvgS-ArcB-TorS-like"/>
    <property type="match status" value="1"/>
</dbReference>
<dbReference type="InterPro" id="IPR005467">
    <property type="entry name" value="His_kinase_dom"/>
</dbReference>
<evidence type="ECO:0000259" key="7">
    <source>
        <dbReference type="PROSITE" id="PS50110"/>
    </source>
</evidence>
<dbReference type="Gene3D" id="1.10.287.130">
    <property type="match status" value="1"/>
</dbReference>
<dbReference type="CDD" id="cd00082">
    <property type="entry name" value="HisKA"/>
    <property type="match status" value="1"/>
</dbReference>
<keyword evidence="4" id="KW-0902">Two-component regulatory system</keyword>
<proteinExistence type="predicted"/>
<dbReference type="Pfam" id="PF00512">
    <property type="entry name" value="HisKA"/>
    <property type="match status" value="1"/>
</dbReference>
<keyword evidence="3 5" id="KW-0597">Phosphoprotein</keyword>
<evidence type="ECO:0000256" key="4">
    <source>
        <dbReference type="ARBA" id="ARBA00023012"/>
    </source>
</evidence>
<dbReference type="PROSITE" id="PS50109">
    <property type="entry name" value="HIS_KIN"/>
    <property type="match status" value="1"/>
</dbReference>
<feature type="modified residue" description="4-aspartylphosphate" evidence="5">
    <location>
        <position position="554"/>
    </location>
</feature>
<dbReference type="InterPro" id="IPR011006">
    <property type="entry name" value="CheY-like_superfamily"/>
</dbReference>
<keyword evidence="9" id="KW-1185">Reference proteome</keyword>
<dbReference type="InterPro" id="IPR003661">
    <property type="entry name" value="HisK_dim/P_dom"/>
</dbReference>
<accession>A0ABY4ZPW6</accession>
<dbReference type="SUPFAM" id="SSF55874">
    <property type="entry name" value="ATPase domain of HSP90 chaperone/DNA topoisomerase II/histidine kinase"/>
    <property type="match status" value="1"/>
</dbReference>
<dbReference type="SUPFAM" id="SSF47384">
    <property type="entry name" value="Homodimeric domain of signal transducing histidine kinase"/>
    <property type="match status" value="1"/>
</dbReference>
<dbReference type="InterPro" id="IPR035965">
    <property type="entry name" value="PAS-like_dom_sf"/>
</dbReference>
<dbReference type="SMART" id="SM00448">
    <property type="entry name" value="REC"/>
    <property type="match status" value="1"/>
</dbReference>
<evidence type="ECO:0000256" key="1">
    <source>
        <dbReference type="ARBA" id="ARBA00000085"/>
    </source>
</evidence>
<dbReference type="PRINTS" id="PR00344">
    <property type="entry name" value="BCTRLSENSOR"/>
</dbReference>
<dbReference type="Gene3D" id="3.40.50.2300">
    <property type="match status" value="1"/>
</dbReference>
<dbReference type="InterPro" id="IPR001789">
    <property type="entry name" value="Sig_transdc_resp-reg_receiver"/>
</dbReference>